<sequence length="55" mass="5869">MAPMARIASGGRFPNMPMAQDSPWMLWSDGFEEVSDQGGHAGMHRHGGCPVVGGR</sequence>
<dbReference type="AlphaFoldDB" id="A0A375E8F2"/>
<dbReference type="Proteomes" id="UP000256952">
    <property type="component" value="Chromosome CBM2613_b"/>
</dbReference>
<gene>
    <name evidence="2" type="ORF">CBM2613_B170265</name>
</gene>
<proteinExistence type="predicted"/>
<evidence type="ECO:0000256" key="1">
    <source>
        <dbReference type="SAM" id="MobiDB-lite"/>
    </source>
</evidence>
<organism evidence="2">
    <name type="scientific">Cupriavidus taiwanensis</name>
    <dbReference type="NCBI Taxonomy" id="164546"/>
    <lineage>
        <taxon>Bacteria</taxon>
        <taxon>Pseudomonadati</taxon>
        <taxon>Pseudomonadota</taxon>
        <taxon>Betaproteobacteria</taxon>
        <taxon>Burkholderiales</taxon>
        <taxon>Burkholderiaceae</taxon>
        <taxon>Cupriavidus</taxon>
    </lineage>
</organism>
<accession>A0A375E8F2</accession>
<dbReference type="EMBL" id="OFTH01000042">
    <property type="protein sequence ID" value="SOZ70826.1"/>
    <property type="molecule type" value="Genomic_DNA"/>
</dbReference>
<evidence type="ECO:0000313" key="2">
    <source>
        <dbReference type="EMBL" id="SOZ70826.1"/>
    </source>
</evidence>
<reference evidence="2" key="1">
    <citation type="submission" date="2018-01" db="EMBL/GenBank/DDBJ databases">
        <authorList>
            <person name="Clerissi C."/>
        </authorList>
    </citation>
    <scope>NUCLEOTIDE SEQUENCE</scope>
    <source>
        <strain evidence="2">Cupriavidus taiwanensis STM 8556</strain>
    </source>
</reference>
<protein>
    <submittedName>
        <fullName evidence="2">Uncharacterized protein</fullName>
    </submittedName>
</protein>
<name>A0A375E8F2_9BURK</name>
<comment type="caution">
    <text evidence="2">The sequence shown here is derived from an EMBL/GenBank/DDBJ whole genome shotgun (WGS) entry which is preliminary data.</text>
</comment>
<feature type="region of interest" description="Disordered" evidence="1">
    <location>
        <begin position="36"/>
        <end position="55"/>
    </location>
</feature>